<evidence type="ECO:0000313" key="1">
    <source>
        <dbReference type="EMBL" id="MFN2974940.1"/>
    </source>
</evidence>
<reference evidence="1 2" key="1">
    <citation type="submission" date="2024-12" db="EMBL/GenBank/DDBJ databases">
        <authorList>
            <person name="Lee Y."/>
        </authorList>
    </citation>
    <scope>NUCLEOTIDE SEQUENCE [LARGE SCALE GENOMIC DNA]</scope>
    <source>
        <strain evidence="1 2">03SUJ4</strain>
    </source>
</reference>
<name>A0ABW9KK87_9BACT</name>
<dbReference type="Proteomes" id="UP001634747">
    <property type="component" value="Unassembled WGS sequence"/>
</dbReference>
<protein>
    <submittedName>
        <fullName evidence="1">Uncharacterized protein</fullName>
    </submittedName>
</protein>
<sequence length="207" mass="22825">MSSIAGFSEGLTTIDSAHDVLAKTVKHDLPRIAFHSLALSRSQMPLFTSVRKFFVAFVRSGRTVQRTRPNPKPKSLLSTVLDSEAKRHSANTCALVIEDTRAAIEADPNFSTLLKLHRLQRLELVESRMPHGDCAVWITVKPGELVGLLTGPDASGICEALRSRGEAWGRVLEVGDTENGTYRIDLILFWRNGPLAKTEVIPRNRAA</sequence>
<keyword evidence="2" id="KW-1185">Reference proteome</keyword>
<evidence type="ECO:0000313" key="2">
    <source>
        <dbReference type="Proteomes" id="UP001634747"/>
    </source>
</evidence>
<comment type="caution">
    <text evidence="1">The sequence shown here is derived from an EMBL/GenBank/DDBJ whole genome shotgun (WGS) entry which is preliminary data.</text>
</comment>
<proteinExistence type="predicted"/>
<dbReference type="RefSeq" id="WP_344687534.1">
    <property type="nucleotide sequence ID" value="NZ_BAABBH010000001.1"/>
</dbReference>
<gene>
    <name evidence="1" type="ORF">ACK2TP_04125</name>
</gene>
<dbReference type="EMBL" id="JBJYXY010000001">
    <property type="protein sequence ID" value="MFN2974940.1"/>
    <property type="molecule type" value="Genomic_DNA"/>
</dbReference>
<accession>A0ABW9KK87</accession>
<organism evidence="1 2">
    <name type="scientific">Terriglobus aquaticus</name>
    <dbReference type="NCBI Taxonomy" id="940139"/>
    <lineage>
        <taxon>Bacteria</taxon>
        <taxon>Pseudomonadati</taxon>
        <taxon>Acidobacteriota</taxon>
        <taxon>Terriglobia</taxon>
        <taxon>Terriglobales</taxon>
        <taxon>Acidobacteriaceae</taxon>
        <taxon>Terriglobus</taxon>
    </lineage>
</organism>